<comment type="caution">
    <text evidence="1">The sequence shown here is derived from an EMBL/GenBank/DDBJ whole genome shotgun (WGS) entry which is preliminary data.</text>
</comment>
<accession>K0ST72</accession>
<dbReference type="Proteomes" id="UP000266841">
    <property type="component" value="Unassembled WGS sequence"/>
</dbReference>
<name>K0ST72_THAOC</name>
<evidence type="ECO:0000313" key="2">
    <source>
        <dbReference type="Proteomes" id="UP000266841"/>
    </source>
</evidence>
<feature type="non-terminal residue" evidence="1">
    <location>
        <position position="1"/>
    </location>
</feature>
<organism evidence="1 2">
    <name type="scientific">Thalassiosira oceanica</name>
    <name type="common">Marine diatom</name>
    <dbReference type="NCBI Taxonomy" id="159749"/>
    <lineage>
        <taxon>Eukaryota</taxon>
        <taxon>Sar</taxon>
        <taxon>Stramenopiles</taxon>
        <taxon>Ochrophyta</taxon>
        <taxon>Bacillariophyta</taxon>
        <taxon>Coscinodiscophyceae</taxon>
        <taxon>Thalassiosirophycidae</taxon>
        <taxon>Thalassiosirales</taxon>
        <taxon>Thalassiosiraceae</taxon>
        <taxon>Thalassiosira</taxon>
    </lineage>
</organism>
<keyword evidence="2" id="KW-1185">Reference proteome</keyword>
<reference evidence="1 2" key="1">
    <citation type="journal article" date="2012" name="Genome Biol.">
        <title>Genome and low-iron response of an oceanic diatom adapted to chronic iron limitation.</title>
        <authorList>
            <person name="Lommer M."/>
            <person name="Specht M."/>
            <person name="Roy A.S."/>
            <person name="Kraemer L."/>
            <person name="Andreson R."/>
            <person name="Gutowska M.A."/>
            <person name="Wolf J."/>
            <person name="Bergner S.V."/>
            <person name="Schilhabel M.B."/>
            <person name="Klostermeier U.C."/>
            <person name="Beiko R.G."/>
            <person name="Rosenstiel P."/>
            <person name="Hippler M."/>
            <person name="Laroche J."/>
        </authorList>
    </citation>
    <scope>NUCLEOTIDE SEQUENCE [LARGE SCALE GENOMIC DNA]</scope>
    <source>
        <strain evidence="1 2">CCMP1005</strain>
    </source>
</reference>
<gene>
    <name evidence="1" type="ORF">THAOC_15113</name>
</gene>
<sequence>NLSHDGLNPAHVPC</sequence>
<evidence type="ECO:0000313" key="1">
    <source>
        <dbReference type="EMBL" id="EJK64176.1"/>
    </source>
</evidence>
<dbReference type="EMBL" id="AGNL01017554">
    <property type="protein sequence ID" value="EJK64176.1"/>
    <property type="molecule type" value="Genomic_DNA"/>
</dbReference>
<proteinExistence type="predicted"/>
<protein>
    <submittedName>
        <fullName evidence="1">Uncharacterized protein</fullName>
    </submittedName>
</protein>